<evidence type="ECO:0008006" key="10">
    <source>
        <dbReference type="Google" id="ProtNLM"/>
    </source>
</evidence>
<dbReference type="GO" id="GO:0022857">
    <property type="term" value="F:transmembrane transporter activity"/>
    <property type="evidence" value="ECO:0007669"/>
    <property type="project" value="InterPro"/>
</dbReference>
<dbReference type="Proteomes" id="UP000005408">
    <property type="component" value="Unassembled WGS sequence"/>
</dbReference>
<feature type="transmembrane region" description="Helical" evidence="7">
    <location>
        <begin position="355"/>
        <end position="377"/>
    </location>
</feature>
<feature type="transmembrane region" description="Helical" evidence="7">
    <location>
        <begin position="501"/>
        <end position="519"/>
    </location>
</feature>
<reference evidence="8" key="1">
    <citation type="submission" date="2022-08" db="UniProtKB">
        <authorList>
            <consortium name="EnsemblMetazoa"/>
        </authorList>
    </citation>
    <scope>IDENTIFICATION</scope>
    <source>
        <strain evidence="8">05x7-T-G4-1.051#20</strain>
    </source>
</reference>
<feature type="transmembrane region" description="Helical" evidence="7">
    <location>
        <begin position="128"/>
        <end position="148"/>
    </location>
</feature>
<feature type="transmembrane region" description="Helical" evidence="7">
    <location>
        <begin position="473"/>
        <end position="494"/>
    </location>
</feature>
<organism evidence="8 9">
    <name type="scientific">Magallana gigas</name>
    <name type="common">Pacific oyster</name>
    <name type="synonym">Crassostrea gigas</name>
    <dbReference type="NCBI Taxonomy" id="29159"/>
    <lineage>
        <taxon>Eukaryota</taxon>
        <taxon>Metazoa</taxon>
        <taxon>Spiralia</taxon>
        <taxon>Lophotrochozoa</taxon>
        <taxon>Mollusca</taxon>
        <taxon>Bivalvia</taxon>
        <taxon>Autobranchia</taxon>
        <taxon>Pteriomorphia</taxon>
        <taxon>Ostreida</taxon>
        <taxon>Ostreoidea</taxon>
        <taxon>Ostreidae</taxon>
        <taxon>Magallana</taxon>
    </lineage>
</organism>
<feature type="transmembrane region" description="Helical" evidence="7">
    <location>
        <begin position="204"/>
        <end position="224"/>
    </location>
</feature>
<protein>
    <recommendedName>
        <fullName evidence="10">Solute carrier family 23 member 2</fullName>
    </recommendedName>
</protein>
<comment type="subcellular location">
    <subcellularLocation>
        <location evidence="1">Membrane</location>
        <topology evidence="1">Multi-pass membrane protein</topology>
    </subcellularLocation>
</comment>
<name>A0A8W8IYF6_MAGGI</name>
<evidence type="ECO:0000256" key="1">
    <source>
        <dbReference type="ARBA" id="ARBA00004141"/>
    </source>
</evidence>
<comment type="similarity">
    <text evidence="2">Belongs to the nucleobase:cation symporter-2 (NCS2) (TC 2.A.40) family.</text>
</comment>
<evidence type="ECO:0000256" key="6">
    <source>
        <dbReference type="SAM" id="MobiDB-lite"/>
    </source>
</evidence>
<keyword evidence="4 7" id="KW-1133">Transmembrane helix</keyword>
<dbReference type="PANTHER" id="PTHR11119">
    <property type="entry name" value="XANTHINE-URACIL / VITAMIN C PERMEASE FAMILY MEMBER"/>
    <property type="match status" value="1"/>
</dbReference>
<feature type="transmembrane region" description="Helical" evidence="7">
    <location>
        <begin position="254"/>
        <end position="272"/>
    </location>
</feature>
<dbReference type="Pfam" id="PF00860">
    <property type="entry name" value="Xan_ur_permease"/>
    <property type="match status" value="1"/>
</dbReference>
<keyword evidence="5 7" id="KW-0472">Membrane</keyword>
<evidence type="ECO:0000313" key="8">
    <source>
        <dbReference type="EnsemblMetazoa" id="G16427.8:cds"/>
    </source>
</evidence>
<evidence type="ECO:0000256" key="7">
    <source>
        <dbReference type="SAM" id="Phobius"/>
    </source>
</evidence>
<dbReference type="GO" id="GO:0016020">
    <property type="term" value="C:membrane"/>
    <property type="evidence" value="ECO:0007669"/>
    <property type="project" value="UniProtKB-SubCell"/>
</dbReference>
<evidence type="ECO:0000256" key="3">
    <source>
        <dbReference type="ARBA" id="ARBA00022692"/>
    </source>
</evidence>
<feature type="transmembrane region" description="Helical" evidence="7">
    <location>
        <begin position="539"/>
        <end position="559"/>
    </location>
</feature>
<accession>A0A8W8IYF6</accession>
<feature type="transmembrane region" description="Helical" evidence="7">
    <location>
        <begin position="87"/>
        <end position="116"/>
    </location>
</feature>
<dbReference type="InterPro" id="IPR006043">
    <property type="entry name" value="NCS2"/>
</dbReference>
<feature type="transmembrane region" description="Helical" evidence="7">
    <location>
        <begin position="293"/>
        <end position="315"/>
    </location>
</feature>
<feature type="region of interest" description="Disordered" evidence="6">
    <location>
        <begin position="36"/>
        <end position="66"/>
    </location>
</feature>
<sequence length="637" mass="69416">MISLKRYLALIQVHLRNRRLKDRERQVPVPIRLYTMSDPDSVGEHSDKKVNQVTDPQGLPGDEAGGAEDVVERGQNVFYSVDSVPPIYLMVLFGLQQALMTLGGTLSLPFILASLFCPENENEVRAQLLSITMFMCGIATILQCVLGVRLPIIQGGSHTFVAPIVVMMTLDQFKCPTDEINGLHGNHSLAIPWEGRIREVQGNLILASITQVVVGGLGLIGLILRFVGPLTIAPTISLIGLSLTHVVSDFCDKQWGIALLTVALLILFSNVMNKVHVPVPSFSLKRKCHMTTLPIFQLFPVVLTIAIVWLFSYVLTELEVFPNNSTEPSFQARTDSRLDILYDSSWFQFPLPLPFGMPTFSAAGYMGMLAATLSSIFESVGDYFAASRFSEAPVPPPHAINRGIFIEGFASIISGLMGAGHATTSYSGNIGIIGITKIASRAVFVTAGVLLVLWGVVGKVGAVLALIPDPIVGGTLLLGLGMVASVGISVLQFCELFSTRNITIIGVSFLMGLMIPQWLIESEAIVKTGSAELDQVIKVLFGTASFTGGFIGFMLDNIVPGTEYERGLKRWVEVKGSQQKGDEATLYSFPVLTSILERMRCCGYFPLSPTFTSCRRPRHLNYDVKNENVDLKDVKTV</sequence>
<proteinExistence type="inferred from homology"/>
<keyword evidence="3 7" id="KW-0812">Transmembrane</keyword>
<keyword evidence="9" id="KW-1185">Reference proteome</keyword>
<dbReference type="EnsemblMetazoa" id="G16427.8">
    <property type="protein sequence ID" value="G16427.8:cds"/>
    <property type="gene ID" value="G16427"/>
</dbReference>
<evidence type="ECO:0000313" key="9">
    <source>
        <dbReference type="Proteomes" id="UP000005408"/>
    </source>
</evidence>
<evidence type="ECO:0000256" key="2">
    <source>
        <dbReference type="ARBA" id="ARBA00008821"/>
    </source>
</evidence>
<dbReference type="AlphaFoldDB" id="A0A8W8IYF6"/>
<evidence type="ECO:0000256" key="4">
    <source>
        <dbReference type="ARBA" id="ARBA00022989"/>
    </source>
</evidence>
<evidence type="ECO:0000256" key="5">
    <source>
        <dbReference type="ARBA" id="ARBA00023136"/>
    </source>
</evidence>
<feature type="transmembrane region" description="Helical" evidence="7">
    <location>
        <begin position="442"/>
        <end position="467"/>
    </location>
</feature>